<feature type="compositionally biased region" description="Polar residues" evidence="1">
    <location>
        <begin position="102"/>
        <end position="112"/>
    </location>
</feature>
<name>A0AAD8AWE7_BIOPF</name>
<dbReference type="EMBL" id="JASAOG010000229">
    <property type="protein sequence ID" value="KAK0042908.1"/>
    <property type="molecule type" value="Genomic_DNA"/>
</dbReference>
<feature type="compositionally biased region" description="Gly residues" evidence="1">
    <location>
        <begin position="85"/>
        <end position="101"/>
    </location>
</feature>
<evidence type="ECO:0000256" key="1">
    <source>
        <dbReference type="SAM" id="MobiDB-lite"/>
    </source>
</evidence>
<protein>
    <submittedName>
        <fullName evidence="2">Uncharacterized protein</fullName>
    </submittedName>
</protein>
<feature type="region of interest" description="Disordered" evidence="1">
    <location>
        <begin position="50"/>
        <end position="112"/>
    </location>
</feature>
<evidence type="ECO:0000313" key="2">
    <source>
        <dbReference type="EMBL" id="KAK0042908.1"/>
    </source>
</evidence>
<keyword evidence="3" id="KW-1185">Reference proteome</keyword>
<organism evidence="2 3">
    <name type="scientific">Biomphalaria pfeifferi</name>
    <name type="common">Bloodfluke planorb</name>
    <name type="synonym">Freshwater snail</name>
    <dbReference type="NCBI Taxonomy" id="112525"/>
    <lineage>
        <taxon>Eukaryota</taxon>
        <taxon>Metazoa</taxon>
        <taxon>Spiralia</taxon>
        <taxon>Lophotrochozoa</taxon>
        <taxon>Mollusca</taxon>
        <taxon>Gastropoda</taxon>
        <taxon>Heterobranchia</taxon>
        <taxon>Euthyneura</taxon>
        <taxon>Panpulmonata</taxon>
        <taxon>Hygrophila</taxon>
        <taxon>Lymnaeoidea</taxon>
        <taxon>Planorbidae</taxon>
        <taxon>Biomphalaria</taxon>
    </lineage>
</organism>
<proteinExistence type="predicted"/>
<reference evidence="2" key="1">
    <citation type="journal article" date="2023" name="PLoS Negl. Trop. Dis.">
        <title>A genome sequence for Biomphalaria pfeifferi, the major vector snail for the human-infecting parasite Schistosoma mansoni.</title>
        <authorList>
            <person name="Bu L."/>
            <person name="Lu L."/>
            <person name="Laidemitt M.R."/>
            <person name="Zhang S.M."/>
            <person name="Mutuku M."/>
            <person name="Mkoji G."/>
            <person name="Steinauer M."/>
            <person name="Loker E.S."/>
        </authorList>
    </citation>
    <scope>NUCLEOTIDE SEQUENCE</scope>
    <source>
        <strain evidence="2">KasaAsao</strain>
    </source>
</reference>
<reference evidence="2" key="2">
    <citation type="submission" date="2023-04" db="EMBL/GenBank/DDBJ databases">
        <authorList>
            <person name="Bu L."/>
            <person name="Lu L."/>
            <person name="Laidemitt M.R."/>
            <person name="Zhang S.M."/>
            <person name="Mutuku M."/>
            <person name="Mkoji G."/>
            <person name="Steinauer M."/>
            <person name="Loker E.S."/>
        </authorList>
    </citation>
    <scope>NUCLEOTIDE SEQUENCE</scope>
    <source>
        <strain evidence="2">KasaAsao</strain>
        <tissue evidence="2">Whole Snail</tissue>
    </source>
</reference>
<comment type="caution">
    <text evidence="2">The sequence shown here is derived from an EMBL/GenBank/DDBJ whole genome shotgun (WGS) entry which is preliminary data.</text>
</comment>
<evidence type="ECO:0000313" key="3">
    <source>
        <dbReference type="Proteomes" id="UP001233172"/>
    </source>
</evidence>
<gene>
    <name evidence="2" type="ORF">Bpfe_027664</name>
</gene>
<dbReference type="Proteomes" id="UP001233172">
    <property type="component" value="Unassembled WGS sequence"/>
</dbReference>
<accession>A0AAD8AWE7</accession>
<sequence>ICPFIISDLHSSFYFAPSMYNFKARLVMYFIMNSAPNYLRFTEIRTRGQGTREQGFGGQGTIGQGTREQGFGGQGTIGQGTREQGFGGQGTREQGFGGQGTIGQETTCDYQL</sequence>
<feature type="non-terminal residue" evidence="2">
    <location>
        <position position="1"/>
    </location>
</feature>
<dbReference type="AlphaFoldDB" id="A0AAD8AWE7"/>